<dbReference type="AlphaFoldDB" id="A0AAE8ZV41"/>
<protein>
    <submittedName>
        <fullName evidence="1">Uncharacterized protein</fullName>
    </submittedName>
</protein>
<keyword evidence="4" id="KW-1185">Reference proteome</keyword>
<evidence type="ECO:0000313" key="3">
    <source>
        <dbReference type="Proteomes" id="UP000827892"/>
    </source>
</evidence>
<dbReference type="EMBL" id="CP092625">
    <property type="protein sequence ID" value="UMM43971.1"/>
    <property type="molecule type" value="Genomic_DNA"/>
</dbReference>
<proteinExistence type="predicted"/>
<evidence type="ECO:0000313" key="2">
    <source>
        <dbReference type="EMBL" id="UMM43971.1"/>
    </source>
</evidence>
<accession>A0AAE8ZV41</accession>
<evidence type="ECO:0000313" key="1">
    <source>
        <dbReference type="EMBL" id="ULT84732.1"/>
    </source>
</evidence>
<name>A0AAE8ZV41_CAEBR</name>
<dbReference type="Proteomes" id="UP000829354">
    <property type="component" value="Chromosome X"/>
</dbReference>
<reference evidence="2 4" key="1">
    <citation type="submission" date="2022-04" db="EMBL/GenBank/DDBJ databases">
        <title>Chromosome-level reference genomes for two strains of Caenorhabditis briggsae: an improved platform for comparative genomics.</title>
        <authorList>
            <person name="Stevens L."/>
            <person name="Andersen E."/>
        </authorList>
    </citation>
    <scope>NUCLEOTIDE SEQUENCE [LARGE SCALE GENOMIC DNA]</scope>
    <source>
        <strain evidence="2">VX34</strain>
        <tissue evidence="2">Whole-organism</tissue>
    </source>
</reference>
<reference evidence="1 3" key="2">
    <citation type="submission" date="2022-05" db="EMBL/GenBank/DDBJ databases">
        <title>Chromosome-level reference genomes for two strains of Caenorhabditis briggsae: an improved platform for comparative genomics.</title>
        <authorList>
            <person name="Stevens L."/>
            <person name="Andersen E.C."/>
        </authorList>
    </citation>
    <scope>NUCLEOTIDE SEQUENCE [LARGE SCALE GENOMIC DNA]</scope>
    <source>
        <strain evidence="1">QX1410_ONT</strain>
        <tissue evidence="1">Whole-organism</tissue>
    </source>
</reference>
<evidence type="ECO:0000313" key="4">
    <source>
        <dbReference type="Proteomes" id="UP000829354"/>
    </source>
</evidence>
<sequence length="199" mass="22606">MARPIVLDSSSSSLSSTRMQSAPINIAYANRYDHASYVEQWHWNLRRQEDISDDEDDIEQNQQTDDDEDDVFMMLQDGFSGYMIEDAPSTSSRMVQPADIAKPEDDVTTAAAPAVAEQKTQEMTSEITPEKIAQMSEDPRLESPSCTQLNDLSFLSNTDTVIRICSSAAFRQIYNTIYITRNIFINSPNRFADNIFFLY</sequence>
<dbReference type="Proteomes" id="UP000827892">
    <property type="component" value="Chromosome X"/>
</dbReference>
<organism evidence="1 3">
    <name type="scientific">Caenorhabditis briggsae</name>
    <dbReference type="NCBI Taxonomy" id="6238"/>
    <lineage>
        <taxon>Eukaryota</taxon>
        <taxon>Metazoa</taxon>
        <taxon>Ecdysozoa</taxon>
        <taxon>Nematoda</taxon>
        <taxon>Chromadorea</taxon>
        <taxon>Rhabditida</taxon>
        <taxon>Rhabditina</taxon>
        <taxon>Rhabditomorpha</taxon>
        <taxon>Rhabditoidea</taxon>
        <taxon>Rhabditidae</taxon>
        <taxon>Peloderinae</taxon>
        <taxon>Caenorhabditis</taxon>
    </lineage>
</organism>
<gene>
    <name evidence="1" type="ORF">L3Y34_013418</name>
    <name evidence="2" type="ORF">L5515_019261</name>
</gene>
<dbReference type="EMBL" id="CP090896">
    <property type="protein sequence ID" value="ULT84732.1"/>
    <property type="molecule type" value="Genomic_DNA"/>
</dbReference>